<protein>
    <submittedName>
        <fullName evidence="1">Uncharacterized protein LOC108949832</fullName>
    </submittedName>
</protein>
<dbReference type="InterPro" id="IPR011990">
    <property type="entry name" value="TPR-like_helical_dom_sf"/>
</dbReference>
<dbReference type="Gene3D" id="1.25.40.10">
    <property type="entry name" value="Tetratricopeptide repeat domain"/>
    <property type="match status" value="1"/>
</dbReference>
<sequence length="392" mass="45443">MFKHAKAEKPKIPIQFFEDIKMQTTGHKITKLGSSEALDLDIQRFIDRSISLYVKALGLHFMCNNAAASSFEILDALYEEGALQHVDQEKLHFMCAIACEIRLRASLNKNGQNIFHCSNYFTKEGHLEELSKTIRARAVVDCFNIGWCLGKWLKEQHMLKSKQFTCECNITSKLNVARQLKLPEVSLKLVEKGKSMPEFKQLENRVLLHFYTLSALQDAKKFHEVVAAYKTAKPDLQSSCQFELVCKCIFQYADSLIGLLKYKKAIIALRIINWYHHRGLIDSKLLAFTKIGYCFYKMGRYHKAIKCFSHVRENYNGIHFLHDYFDNWIFYGCSLLKLQTYSEALNMFNELESGLLRLHNVNTYVLNKVSFYKAQCLAHLKKDQGLEMLEKA</sequence>
<dbReference type="SUPFAM" id="SSF48452">
    <property type="entry name" value="TPR-like"/>
    <property type="match status" value="1"/>
</dbReference>
<proteinExistence type="evidence at transcript level"/>
<dbReference type="EMBL" id="LR787411">
    <property type="protein sequence ID" value="CAB3263273.1"/>
    <property type="molecule type" value="mRNA"/>
</dbReference>
<organism evidence="1">
    <name type="scientific">Phallusia mammillata</name>
    <dbReference type="NCBI Taxonomy" id="59560"/>
    <lineage>
        <taxon>Eukaryota</taxon>
        <taxon>Metazoa</taxon>
        <taxon>Chordata</taxon>
        <taxon>Tunicata</taxon>
        <taxon>Ascidiacea</taxon>
        <taxon>Phlebobranchia</taxon>
        <taxon>Ascidiidae</taxon>
        <taxon>Phallusia</taxon>
    </lineage>
</organism>
<reference evidence="1" key="1">
    <citation type="submission" date="2020-04" db="EMBL/GenBank/DDBJ databases">
        <authorList>
            <person name="Neveu A P."/>
        </authorList>
    </citation>
    <scope>NUCLEOTIDE SEQUENCE</scope>
    <source>
        <tissue evidence="1">Whole embryo</tissue>
    </source>
</reference>
<accession>A0A6F9DK00</accession>
<dbReference type="AlphaFoldDB" id="A0A6F9DK00"/>
<gene>
    <name evidence="1" type="primary">LOC108949832</name>
</gene>
<name>A0A6F9DK00_9ASCI</name>
<evidence type="ECO:0000313" key="1">
    <source>
        <dbReference type="EMBL" id="CAB3263273.1"/>
    </source>
</evidence>